<feature type="signal peptide" evidence="1">
    <location>
        <begin position="1"/>
        <end position="24"/>
    </location>
</feature>
<name>K4BBT8_SOLLC</name>
<dbReference type="PaxDb" id="4081-Solyc02g087820.1.1"/>
<organism evidence="2">
    <name type="scientific">Solanum lycopersicum</name>
    <name type="common">Tomato</name>
    <name type="synonym">Lycopersicon esculentum</name>
    <dbReference type="NCBI Taxonomy" id="4081"/>
    <lineage>
        <taxon>Eukaryota</taxon>
        <taxon>Viridiplantae</taxon>
        <taxon>Streptophyta</taxon>
        <taxon>Embryophyta</taxon>
        <taxon>Tracheophyta</taxon>
        <taxon>Spermatophyta</taxon>
        <taxon>Magnoliopsida</taxon>
        <taxon>eudicotyledons</taxon>
        <taxon>Gunneridae</taxon>
        <taxon>Pentapetalae</taxon>
        <taxon>asterids</taxon>
        <taxon>lamiids</taxon>
        <taxon>Solanales</taxon>
        <taxon>Solanaceae</taxon>
        <taxon>Solanoideae</taxon>
        <taxon>Solaneae</taxon>
        <taxon>Solanum</taxon>
        <taxon>Solanum subgen. Lycopersicon</taxon>
    </lineage>
</organism>
<feature type="chain" id="PRO_5003876555" description="Aldose 1-epimerase" evidence="1">
    <location>
        <begin position="25"/>
        <end position="244"/>
    </location>
</feature>
<dbReference type="Gramene" id="Solyc02g087820.1.1">
    <property type="protein sequence ID" value="Solyc02g087820.1.1"/>
    <property type="gene ID" value="Solyc02g087820.1"/>
</dbReference>
<dbReference type="PANTHER" id="PTHR10091:SF29">
    <property type="entry name" value="ALDOSE 1-EPIMERASE"/>
    <property type="match status" value="1"/>
</dbReference>
<dbReference type="OMA" id="MFASHIT"/>
<keyword evidence="1" id="KW-0732">Signal</keyword>
<protein>
    <recommendedName>
        <fullName evidence="4">Aldose 1-epimerase</fullName>
    </recommendedName>
</protein>
<evidence type="ECO:0000313" key="3">
    <source>
        <dbReference type="Proteomes" id="UP000004994"/>
    </source>
</evidence>
<dbReference type="STRING" id="4081.K4BBT8"/>
<dbReference type="PhylomeDB" id="K4BBT8"/>
<evidence type="ECO:0000256" key="1">
    <source>
        <dbReference type="SAM" id="SignalP"/>
    </source>
</evidence>
<dbReference type="InParanoid" id="K4BBT8"/>
<accession>K4BBT8</accession>
<sequence>MSSKNNVLICLFIFHLLAAGSVTGSKIGIYEIEKGDFSVKVISVLLPDKHNDKEYFGALLGRVANRIGGAQFTLDGTVYKLVPNEGNNTIHGGSEGFSKVVWKVSKHVQDGPCPYITLTYHSPDGEEGFPGDVLVSVTYATPIINCITTLTDWNIGGHNSGNVLAQVIQMFASHITQNDKKHIPTGVISPVKNTSYDFLKPRKVGSRINKLQNGYDMNYVLDSTEKMNPVAIVYDKKSGDSRVP</sequence>
<reference evidence="2" key="2">
    <citation type="submission" date="2015-06" db="UniProtKB">
        <authorList>
            <consortium name="EnsemblPlants"/>
        </authorList>
    </citation>
    <scope>IDENTIFICATION</scope>
    <source>
        <strain evidence="2">cv. Heinz 1706</strain>
    </source>
</reference>
<dbReference type="InterPro" id="IPR011013">
    <property type="entry name" value="Gal_mutarotase_sf_dom"/>
</dbReference>
<dbReference type="eggNOG" id="KOG1604">
    <property type="taxonomic scope" value="Eukaryota"/>
</dbReference>
<dbReference type="AlphaFoldDB" id="K4BBT8"/>
<dbReference type="GO" id="GO:0016853">
    <property type="term" value="F:isomerase activity"/>
    <property type="evidence" value="ECO:0007669"/>
    <property type="project" value="InterPro"/>
</dbReference>
<proteinExistence type="predicted"/>
<keyword evidence="3" id="KW-1185">Reference proteome</keyword>
<dbReference type="SUPFAM" id="SSF74650">
    <property type="entry name" value="Galactose mutarotase-like"/>
    <property type="match status" value="1"/>
</dbReference>
<reference evidence="2" key="1">
    <citation type="journal article" date="2012" name="Nature">
        <title>The tomato genome sequence provides insights into fleshy fruit evolution.</title>
        <authorList>
            <consortium name="Tomato Genome Consortium"/>
        </authorList>
    </citation>
    <scope>NUCLEOTIDE SEQUENCE [LARGE SCALE GENOMIC DNA]</scope>
    <source>
        <strain evidence="2">cv. Heinz 1706</strain>
    </source>
</reference>
<dbReference type="GO" id="GO:0030246">
    <property type="term" value="F:carbohydrate binding"/>
    <property type="evidence" value="ECO:0007669"/>
    <property type="project" value="InterPro"/>
</dbReference>
<dbReference type="HOGENOM" id="CLU_031753_4_1_1"/>
<dbReference type="Pfam" id="PF01263">
    <property type="entry name" value="Aldose_epim"/>
    <property type="match status" value="2"/>
</dbReference>
<dbReference type="PANTHER" id="PTHR10091">
    <property type="entry name" value="ALDOSE-1-EPIMERASE"/>
    <property type="match status" value="1"/>
</dbReference>
<dbReference type="InterPro" id="IPR014718">
    <property type="entry name" value="GH-type_carb-bd"/>
</dbReference>
<dbReference type="InterPro" id="IPR008183">
    <property type="entry name" value="Aldose_1/G6P_1-epimerase"/>
</dbReference>
<dbReference type="Proteomes" id="UP000004994">
    <property type="component" value="Chromosome 2"/>
</dbReference>
<evidence type="ECO:0008006" key="4">
    <source>
        <dbReference type="Google" id="ProtNLM"/>
    </source>
</evidence>
<dbReference type="EnsemblPlants" id="Solyc02g087820.1.1">
    <property type="protein sequence ID" value="Solyc02g087820.1.1"/>
    <property type="gene ID" value="Solyc02g087820.1"/>
</dbReference>
<dbReference type="Gene3D" id="2.70.98.10">
    <property type="match status" value="2"/>
</dbReference>
<dbReference type="GO" id="GO:0005975">
    <property type="term" value="P:carbohydrate metabolic process"/>
    <property type="evidence" value="ECO:0007669"/>
    <property type="project" value="InterPro"/>
</dbReference>
<evidence type="ECO:0000313" key="2">
    <source>
        <dbReference type="EnsemblPlants" id="Solyc02g087820.1.1"/>
    </source>
</evidence>